<dbReference type="PROSITE" id="PS00122">
    <property type="entry name" value="CARBOXYLESTERASE_B_1"/>
    <property type="match status" value="1"/>
</dbReference>
<dbReference type="SUPFAM" id="SSF53474">
    <property type="entry name" value="alpha/beta-Hydrolases"/>
    <property type="match status" value="1"/>
</dbReference>
<feature type="chain" id="PRO_5044978883" description="Carboxylic ester hydrolase" evidence="4">
    <location>
        <begin position="21"/>
        <end position="573"/>
    </location>
</feature>
<dbReference type="Pfam" id="PF00135">
    <property type="entry name" value="COesterase"/>
    <property type="match status" value="1"/>
</dbReference>
<dbReference type="PROSITE" id="PS00941">
    <property type="entry name" value="CARBOXYLESTERASE_B_2"/>
    <property type="match status" value="1"/>
</dbReference>
<dbReference type="InterPro" id="IPR019826">
    <property type="entry name" value="Carboxylesterase_B_AS"/>
</dbReference>
<comment type="similarity">
    <text evidence="1 4">Belongs to the type-B carboxylesterase/lipase family.</text>
</comment>
<dbReference type="EMBL" id="JARBDR010000917">
    <property type="protein sequence ID" value="KAJ8302529.1"/>
    <property type="molecule type" value="Genomic_DNA"/>
</dbReference>
<evidence type="ECO:0000313" key="7">
    <source>
        <dbReference type="Proteomes" id="UP001217089"/>
    </source>
</evidence>
<evidence type="ECO:0000256" key="1">
    <source>
        <dbReference type="ARBA" id="ARBA00005964"/>
    </source>
</evidence>
<sequence length="573" mass="64535">MEKSLTIALVIFTLIPSVFCQEHQIVNTKSGPIKGVITEHAMGKLYTFFKIPFAKPPVGELRFKKPEPIEPWNDVIDGTQQMPSCSQPMGIFDTILPNTDVSEDCLFLNVYVPNSLSIKKSVMVWIHGGGYVLGQGNMYDSTELALTGDVIVVTINYRLNVFGFMTTWDSIAMGNYGLWDQIMALQWVKNNIEDFGGDPDSITIFGESAGGFSVSILSLLPQNKGLFHRVIAQSGIVNAPMAFNNDKKSFMEDILQDVKCDKADSVSIVKCLREVPSENFSNISLKIFYGGIDDLYIGLAPRVDNDLIKQPLDFRSELDSSLDFFRSLDYMTGYTNGEGISMANTIEVSTSDMVNGKLPDLSKGISQDAVCNKFIPRIAKRSFDSNSKVSEVLCKAYKADDKIRQGKNAVDLIGDYMFASEAIESLFAHSKQNKATKTYQYIISRPTKKTFGYELPEWFEGAPHGMDVPYLFDFKDKDFELLLNTTLTEADRKLKQTMMKFWTNFAKTGNPNSDSLPEWPGFTEAKMEYMNLNLESKSEAADGDIKRRMKLWIEDIPKIVERHRRSDVNREEL</sequence>
<dbReference type="EC" id="3.1.1.-" evidence="4"/>
<dbReference type="PANTHER" id="PTHR43903">
    <property type="entry name" value="NEUROLIGIN"/>
    <property type="match status" value="1"/>
</dbReference>
<dbReference type="Proteomes" id="UP001217089">
    <property type="component" value="Unassembled WGS sequence"/>
</dbReference>
<evidence type="ECO:0000259" key="5">
    <source>
        <dbReference type="Pfam" id="PF00135"/>
    </source>
</evidence>
<name>A0ABQ9EB10_TEGGR</name>
<keyword evidence="3 4" id="KW-0378">Hydrolase</keyword>
<protein>
    <recommendedName>
        <fullName evidence="4">Carboxylic ester hydrolase</fullName>
        <ecNumber evidence="4">3.1.1.-</ecNumber>
    </recommendedName>
</protein>
<gene>
    <name evidence="6" type="ORF">KUTeg_018925</name>
</gene>
<evidence type="ECO:0000256" key="4">
    <source>
        <dbReference type="RuleBase" id="RU361235"/>
    </source>
</evidence>
<feature type="signal peptide" evidence="4">
    <location>
        <begin position="1"/>
        <end position="20"/>
    </location>
</feature>
<proteinExistence type="inferred from homology"/>
<feature type="domain" description="Carboxylesterase type B" evidence="5">
    <location>
        <begin position="23"/>
        <end position="539"/>
    </location>
</feature>
<evidence type="ECO:0000256" key="2">
    <source>
        <dbReference type="ARBA" id="ARBA00022729"/>
    </source>
</evidence>
<organism evidence="6 7">
    <name type="scientific">Tegillarca granosa</name>
    <name type="common">Malaysian cockle</name>
    <name type="synonym">Anadara granosa</name>
    <dbReference type="NCBI Taxonomy" id="220873"/>
    <lineage>
        <taxon>Eukaryota</taxon>
        <taxon>Metazoa</taxon>
        <taxon>Spiralia</taxon>
        <taxon>Lophotrochozoa</taxon>
        <taxon>Mollusca</taxon>
        <taxon>Bivalvia</taxon>
        <taxon>Autobranchia</taxon>
        <taxon>Pteriomorphia</taxon>
        <taxon>Arcoida</taxon>
        <taxon>Arcoidea</taxon>
        <taxon>Arcidae</taxon>
        <taxon>Tegillarca</taxon>
    </lineage>
</organism>
<keyword evidence="2 4" id="KW-0732">Signal</keyword>
<accession>A0ABQ9EB10</accession>
<comment type="caution">
    <text evidence="6">The sequence shown here is derived from an EMBL/GenBank/DDBJ whole genome shotgun (WGS) entry which is preliminary data.</text>
</comment>
<keyword evidence="7" id="KW-1185">Reference proteome</keyword>
<dbReference type="InterPro" id="IPR002018">
    <property type="entry name" value="CarbesteraseB"/>
</dbReference>
<dbReference type="InterPro" id="IPR019819">
    <property type="entry name" value="Carboxylesterase_B_CS"/>
</dbReference>
<dbReference type="Gene3D" id="3.40.50.1820">
    <property type="entry name" value="alpha/beta hydrolase"/>
    <property type="match status" value="1"/>
</dbReference>
<reference evidence="6 7" key="1">
    <citation type="submission" date="2022-12" db="EMBL/GenBank/DDBJ databases">
        <title>Chromosome-level genome of Tegillarca granosa.</title>
        <authorList>
            <person name="Kim J."/>
        </authorList>
    </citation>
    <scope>NUCLEOTIDE SEQUENCE [LARGE SCALE GENOMIC DNA]</scope>
    <source>
        <strain evidence="6">Teg-2019</strain>
        <tissue evidence="6">Adductor muscle</tissue>
    </source>
</reference>
<dbReference type="InterPro" id="IPR051093">
    <property type="entry name" value="Neuroligin/BSAL"/>
</dbReference>
<evidence type="ECO:0000313" key="6">
    <source>
        <dbReference type="EMBL" id="KAJ8302529.1"/>
    </source>
</evidence>
<evidence type="ECO:0000256" key="3">
    <source>
        <dbReference type="ARBA" id="ARBA00022801"/>
    </source>
</evidence>
<dbReference type="InterPro" id="IPR029058">
    <property type="entry name" value="AB_hydrolase_fold"/>
</dbReference>